<dbReference type="Pfam" id="PF14276">
    <property type="entry name" value="DUF4363"/>
    <property type="match status" value="1"/>
</dbReference>
<dbReference type="InterPro" id="IPR025373">
    <property type="entry name" value="DUF4363"/>
</dbReference>
<evidence type="ECO:0000256" key="1">
    <source>
        <dbReference type="SAM" id="Phobius"/>
    </source>
</evidence>
<evidence type="ECO:0000313" key="2">
    <source>
        <dbReference type="EMBL" id="MDT8900706.1"/>
    </source>
</evidence>
<sequence>MIRFFYYAVPVVVLVLFVAVMQSGLYLKLPTGEDDDVPRYIQKIAADVGADDWDAARQDVEKLDKAHRILTKRIQFSVERDDIQGLGLSIARAKGMIEARDKAGTLSQMYEAYAYWNDFGK</sequence>
<accession>A0ABU3NV62</accession>
<organism evidence="2 3">
    <name type="scientific">Anaeroselena agilis</name>
    <dbReference type="NCBI Taxonomy" id="3063788"/>
    <lineage>
        <taxon>Bacteria</taxon>
        <taxon>Bacillati</taxon>
        <taxon>Bacillota</taxon>
        <taxon>Negativicutes</taxon>
        <taxon>Acetonemataceae</taxon>
        <taxon>Anaeroselena</taxon>
    </lineage>
</organism>
<proteinExistence type="predicted"/>
<keyword evidence="1" id="KW-1133">Transmembrane helix</keyword>
<dbReference type="Proteomes" id="UP001254848">
    <property type="component" value="Unassembled WGS sequence"/>
</dbReference>
<keyword evidence="1" id="KW-0472">Membrane</keyword>
<dbReference type="EMBL" id="JAUOZS010000001">
    <property type="protein sequence ID" value="MDT8900706.1"/>
    <property type="molecule type" value="Genomic_DNA"/>
</dbReference>
<reference evidence="2 3" key="1">
    <citation type="submission" date="2023-07" db="EMBL/GenBank/DDBJ databases">
        <title>The novel representative of Negativicutes class, Anaeroselena agilis gen. nov. sp. nov.</title>
        <authorList>
            <person name="Prokofeva M.I."/>
            <person name="Elcheninov A.G."/>
            <person name="Klyukina A."/>
            <person name="Kublanov I.V."/>
            <person name="Frolov E.N."/>
            <person name="Podosokorskaya O.A."/>
        </authorList>
    </citation>
    <scope>NUCLEOTIDE SEQUENCE [LARGE SCALE GENOMIC DNA]</scope>
    <source>
        <strain evidence="2 3">4137-cl</strain>
    </source>
</reference>
<gene>
    <name evidence="2" type="ORF">Q4T40_05560</name>
</gene>
<name>A0ABU3NV62_9FIRM</name>
<protein>
    <submittedName>
        <fullName evidence="2">Uncharacterized protein</fullName>
    </submittedName>
</protein>
<comment type="caution">
    <text evidence="2">The sequence shown here is derived from an EMBL/GenBank/DDBJ whole genome shotgun (WGS) entry which is preliminary data.</text>
</comment>
<dbReference type="RefSeq" id="WP_413779243.1">
    <property type="nucleotide sequence ID" value="NZ_JAUOZS010000001.1"/>
</dbReference>
<evidence type="ECO:0000313" key="3">
    <source>
        <dbReference type="Proteomes" id="UP001254848"/>
    </source>
</evidence>
<keyword evidence="1" id="KW-0812">Transmembrane</keyword>
<keyword evidence="3" id="KW-1185">Reference proteome</keyword>
<feature type="transmembrane region" description="Helical" evidence="1">
    <location>
        <begin position="6"/>
        <end position="27"/>
    </location>
</feature>